<accession>A0A6N8J6E7</accession>
<dbReference type="PANTHER" id="PTHR34406:SF1">
    <property type="entry name" value="PROTEIN YCEI"/>
    <property type="match status" value="1"/>
</dbReference>
<comment type="caution">
    <text evidence="2">The sequence shown here is derived from an EMBL/GenBank/DDBJ whole genome shotgun (WGS) entry which is preliminary data.</text>
</comment>
<dbReference type="SMART" id="SM00867">
    <property type="entry name" value="YceI"/>
    <property type="match status" value="1"/>
</dbReference>
<proteinExistence type="predicted"/>
<keyword evidence="3" id="KW-1185">Reference proteome</keyword>
<evidence type="ECO:0000313" key="2">
    <source>
        <dbReference type="EMBL" id="MVT39826.1"/>
    </source>
</evidence>
<dbReference type="PANTHER" id="PTHR34406">
    <property type="entry name" value="PROTEIN YCEI"/>
    <property type="match status" value="1"/>
</dbReference>
<protein>
    <submittedName>
        <fullName evidence="2">YceI family protein</fullName>
    </submittedName>
</protein>
<dbReference type="Gene3D" id="2.40.128.110">
    <property type="entry name" value="Lipid/polyisoprenoid-binding, YceI-like"/>
    <property type="match status" value="1"/>
</dbReference>
<dbReference type="RefSeq" id="WP_157298473.1">
    <property type="nucleotide sequence ID" value="NZ_BAAAZB010000005.1"/>
</dbReference>
<evidence type="ECO:0000259" key="1">
    <source>
        <dbReference type="SMART" id="SM00867"/>
    </source>
</evidence>
<dbReference type="AlphaFoldDB" id="A0A6N8J6E7"/>
<name>A0A6N8J6E7_9BACT</name>
<dbReference type="InterPro" id="IPR036761">
    <property type="entry name" value="TTHA0802/YceI-like_sf"/>
</dbReference>
<dbReference type="Pfam" id="PF04264">
    <property type="entry name" value="YceI"/>
    <property type="match status" value="1"/>
</dbReference>
<dbReference type="SUPFAM" id="SSF101874">
    <property type="entry name" value="YceI-like"/>
    <property type="match status" value="1"/>
</dbReference>
<feature type="domain" description="Lipid/polyisoprenoid-binding YceI-like" evidence="1">
    <location>
        <begin position="21"/>
        <end position="176"/>
    </location>
</feature>
<dbReference type="InterPro" id="IPR007372">
    <property type="entry name" value="Lipid/polyisoprenoid-bd_YceI"/>
</dbReference>
<sequence>MKVLYSIILASMLYIPTQAQSWITRNGKISFYSKTPMEDIKAVNSQVFAAIDVSKKTIAFTLLQKNFLFEKQLMQEHFNENYIESDKYPKAQFEGTITGNIGTTPGVYKVQVDGKLTMHGVTQPVSMPAELNLQQGKLVGKSAFSIKPSDYNIKIPSLVKDKIAAEIPVQVSAEFLPK</sequence>
<dbReference type="EMBL" id="WRXO01000001">
    <property type="protein sequence ID" value="MVT39826.1"/>
    <property type="molecule type" value="Genomic_DNA"/>
</dbReference>
<evidence type="ECO:0000313" key="3">
    <source>
        <dbReference type="Proteomes" id="UP000468388"/>
    </source>
</evidence>
<gene>
    <name evidence="2" type="ORF">GO495_04470</name>
</gene>
<organism evidence="2 3">
    <name type="scientific">Chitinophaga oryziterrae</name>
    <dbReference type="NCBI Taxonomy" id="1031224"/>
    <lineage>
        <taxon>Bacteria</taxon>
        <taxon>Pseudomonadati</taxon>
        <taxon>Bacteroidota</taxon>
        <taxon>Chitinophagia</taxon>
        <taxon>Chitinophagales</taxon>
        <taxon>Chitinophagaceae</taxon>
        <taxon>Chitinophaga</taxon>
    </lineage>
</organism>
<reference evidence="2 3" key="1">
    <citation type="submission" date="2019-12" db="EMBL/GenBank/DDBJ databases">
        <title>The draft genomic sequence of strain Chitinophaga oryziterrae JCM 16595.</title>
        <authorList>
            <person name="Zhang X."/>
        </authorList>
    </citation>
    <scope>NUCLEOTIDE SEQUENCE [LARGE SCALE GENOMIC DNA]</scope>
    <source>
        <strain evidence="2 3">JCM 16595</strain>
    </source>
</reference>
<dbReference type="OrthoDB" id="116832at2"/>
<dbReference type="Proteomes" id="UP000468388">
    <property type="component" value="Unassembled WGS sequence"/>
</dbReference>